<sequence>MALARPSSLVLAVAVLAIICCFTPRSTTAIRGDIPADSTPQDHASCGQHMNHRYISAAMATLRYDYEF</sequence>
<feature type="chain" id="PRO_5008760057" evidence="1">
    <location>
        <begin position="30"/>
        <end position="68"/>
    </location>
</feature>
<proteinExistence type="predicted"/>
<accession>E2CZH3</accession>
<evidence type="ECO:0000313" key="3">
    <source>
        <dbReference type="EMBL" id="CDM80247.1"/>
    </source>
</evidence>
<dbReference type="EMBL" id="GQ409825">
    <property type="protein sequence ID" value="ACU00678.1"/>
    <property type="molecule type" value="Genomic_DNA"/>
</dbReference>
<dbReference type="EMBL" id="HG670306">
    <property type="protein sequence ID" value="CDM80247.1"/>
    <property type="molecule type" value="Genomic_DNA"/>
</dbReference>
<reference evidence="2" key="1">
    <citation type="submission" date="2009-07" db="EMBL/GenBank/DDBJ databases">
        <title>Recent insertion of a 52kb mitochondrial DNA segment in the wheat lineage.</title>
        <authorList>
            <person name="Zhang J."/>
            <person name="Jia J."/>
            <person name="Breen J."/>
            <person name="Appels R."/>
            <person name="Kong X."/>
        </authorList>
    </citation>
    <scope>NUCLEOTIDE SEQUENCE</scope>
</reference>
<evidence type="ECO:0000256" key="1">
    <source>
        <dbReference type="SAM" id="SignalP"/>
    </source>
</evidence>
<feature type="signal peptide" evidence="1">
    <location>
        <begin position="1"/>
        <end position="29"/>
    </location>
</feature>
<name>E2CZH3_WHEAT</name>
<evidence type="ECO:0000313" key="2">
    <source>
        <dbReference type="EMBL" id="ACU00678.1"/>
    </source>
</evidence>
<organism evidence="2">
    <name type="scientific">Triticum aestivum</name>
    <name type="common">Wheat</name>
    <dbReference type="NCBI Taxonomy" id="4565"/>
    <lineage>
        <taxon>Eukaryota</taxon>
        <taxon>Viridiplantae</taxon>
        <taxon>Streptophyta</taxon>
        <taxon>Embryophyta</taxon>
        <taxon>Tracheophyta</taxon>
        <taxon>Spermatophyta</taxon>
        <taxon>Magnoliopsida</taxon>
        <taxon>Liliopsida</taxon>
        <taxon>Poales</taxon>
        <taxon>Poaceae</taxon>
        <taxon>BOP clade</taxon>
        <taxon>Pooideae</taxon>
        <taxon>Triticodae</taxon>
        <taxon>Triticeae</taxon>
        <taxon>Triticinae</taxon>
        <taxon>Triticum</taxon>
    </lineage>
</organism>
<reference evidence="3" key="2">
    <citation type="journal article" date="2014" name="Science">
        <title>Structural and functional partitioning of bread wheat chromosome 3B.</title>
        <authorList>
            <person name="Choulet F."/>
            <person name="Alberti A."/>
            <person name="Theil S."/>
            <person name="Glover N."/>
            <person name="Barbe V."/>
            <person name="Daron J."/>
            <person name="Pingault L."/>
            <person name="Sourdille P."/>
            <person name="Couloux A."/>
            <person name="Paux E."/>
            <person name="Leroy P."/>
            <person name="Mangenot S."/>
            <person name="Guilhot N."/>
            <person name="Le Gouis J."/>
            <person name="Balfourier F."/>
            <person name="Alaux M."/>
            <person name="Jamilloux V."/>
            <person name="Poulain J."/>
            <person name="Durand C."/>
            <person name="Bellec A."/>
            <person name="Gaspin C."/>
            <person name="Safar J."/>
            <person name="Dolezel J."/>
            <person name="Rogers J."/>
            <person name="Vandepoele K."/>
            <person name="Aury J.M."/>
            <person name="Mayer K."/>
            <person name="Berges H."/>
            <person name="Quesneville H."/>
            <person name="Wincker P."/>
            <person name="Feuillet C."/>
        </authorList>
    </citation>
    <scope>NUCLEOTIDE SEQUENCE</scope>
</reference>
<dbReference type="HOGENOM" id="CLU_2799244_0_0_1"/>
<protein>
    <submittedName>
        <fullName evidence="2">Uncharacterized protein</fullName>
    </submittedName>
</protein>
<keyword evidence="1" id="KW-0732">Signal</keyword>
<gene>
    <name evidence="3" type="ORF">TRAES_3BF053100190CFD_c1</name>
</gene>
<dbReference type="AlphaFoldDB" id="E2CZH3"/>